<accession>A0AAD4IEA8</accession>
<feature type="compositionally biased region" description="Basic and acidic residues" evidence="1">
    <location>
        <begin position="119"/>
        <end position="139"/>
    </location>
</feature>
<keyword evidence="3" id="KW-1185">Reference proteome</keyword>
<dbReference type="Proteomes" id="UP001199106">
    <property type="component" value="Unassembled WGS sequence"/>
</dbReference>
<sequence>MSSSADADATLEALISLSRHRAQRESRSTRIRSLAEDNIAQIISLGTKRKFTREGLEDILLVTLDVIAREEGVASGKSIDHAGDVKVKLDELRVRGLASSADSSPTALAVLEDCGKRDPDIREASDSTAKRARKEKDTFSDSGVSRPAVAAWPSSLTAPGHILSSPRVSGHLLYLDPTSWALVSQENYDGGSQESDQMSGIFSKSRLGFYVPMEMLSTKDRDEKPELHVVMPLELSVEICRKISVDYLQGLKSIERYGDMILYQARYLETASHCLSDLTIRRKRGPSTRVHSQGDLWSACDFCIDTRRLCLRMIKVNDRETEKVFFPLPPHLRIGKHWTDMGFYVQENMEETGVEVTA</sequence>
<dbReference type="AlphaFoldDB" id="A0AAD4IEA8"/>
<comment type="caution">
    <text evidence="2">The sequence shown here is derived from an EMBL/GenBank/DDBJ whole genome shotgun (WGS) entry which is preliminary data.</text>
</comment>
<organism evidence="2 3">
    <name type="scientific">Alternaria panax</name>
    <dbReference type="NCBI Taxonomy" id="48097"/>
    <lineage>
        <taxon>Eukaryota</taxon>
        <taxon>Fungi</taxon>
        <taxon>Dikarya</taxon>
        <taxon>Ascomycota</taxon>
        <taxon>Pezizomycotina</taxon>
        <taxon>Dothideomycetes</taxon>
        <taxon>Pleosporomycetidae</taxon>
        <taxon>Pleosporales</taxon>
        <taxon>Pleosporineae</taxon>
        <taxon>Pleosporaceae</taxon>
        <taxon>Alternaria</taxon>
        <taxon>Alternaria sect. Panax</taxon>
    </lineage>
</organism>
<gene>
    <name evidence="2" type="ORF">G6011_11724</name>
</gene>
<dbReference type="EMBL" id="JAANER010000003">
    <property type="protein sequence ID" value="KAG9192990.1"/>
    <property type="molecule type" value="Genomic_DNA"/>
</dbReference>
<name>A0AAD4IEA8_9PLEO</name>
<proteinExistence type="predicted"/>
<feature type="region of interest" description="Disordered" evidence="1">
    <location>
        <begin position="119"/>
        <end position="145"/>
    </location>
</feature>
<reference evidence="2" key="1">
    <citation type="submission" date="2021-07" db="EMBL/GenBank/DDBJ databases">
        <title>Genome Resource of American Ginseng Black Spot Pathogen Alternaria panax.</title>
        <authorList>
            <person name="Qiu C."/>
            <person name="Wang W."/>
            <person name="Liu Z."/>
        </authorList>
    </citation>
    <scope>NUCLEOTIDE SEQUENCE</scope>
    <source>
        <strain evidence="2">BNCC115425</strain>
    </source>
</reference>
<evidence type="ECO:0000256" key="1">
    <source>
        <dbReference type="SAM" id="MobiDB-lite"/>
    </source>
</evidence>
<evidence type="ECO:0000313" key="3">
    <source>
        <dbReference type="Proteomes" id="UP001199106"/>
    </source>
</evidence>
<evidence type="ECO:0000313" key="2">
    <source>
        <dbReference type="EMBL" id="KAG9192990.1"/>
    </source>
</evidence>
<protein>
    <submittedName>
        <fullName evidence="2">Uncharacterized protein</fullName>
    </submittedName>
</protein>